<protein>
    <submittedName>
        <fullName evidence="2">Uncharacterized protein</fullName>
    </submittedName>
</protein>
<evidence type="ECO:0000256" key="1">
    <source>
        <dbReference type="SAM" id="MobiDB-lite"/>
    </source>
</evidence>
<evidence type="ECO:0000313" key="2">
    <source>
        <dbReference type="EMBL" id="CAH2275367.1"/>
    </source>
</evidence>
<dbReference type="Proteomes" id="UP001295444">
    <property type="component" value="Chromosome 03"/>
</dbReference>
<accession>A0AAD1RQ38</accession>
<feature type="region of interest" description="Disordered" evidence="1">
    <location>
        <begin position="1"/>
        <end position="21"/>
    </location>
</feature>
<dbReference type="AlphaFoldDB" id="A0AAD1RQ38"/>
<organism evidence="2 3">
    <name type="scientific">Pelobates cultripes</name>
    <name type="common">Western spadefoot toad</name>
    <dbReference type="NCBI Taxonomy" id="61616"/>
    <lineage>
        <taxon>Eukaryota</taxon>
        <taxon>Metazoa</taxon>
        <taxon>Chordata</taxon>
        <taxon>Craniata</taxon>
        <taxon>Vertebrata</taxon>
        <taxon>Euteleostomi</taxon>
        <taxon>Amphibia</taxon>
        <taxon>Batrachia</taxon>
        <taxon>Anura</taxon>
        <taxon>Pelobatoidea</taxon>
        <taxon>Pelobatidae</taxon>
        <taxon>Pelobates</taxon>
    </lineage>
</organism>
<proteinExistence type="predicted"/>
<reference evidence="2" key="1">
    <citation type="submission" date="2022-03" db="EMBL/GenBank/DDBJ databases">
        <authorList>
            <person name="Alioto T."/>
            <person name="Alioto T."/>
            <person name="Gomez Garrido J."/>
        </authorList>
    </citation>
    <scope>NUCLEOTIDE SEQUENCE</scope>
</reference>
<name>A0AAD1RQ38_PELCU</name>
<sequence length="106" mass="12073">MVVHQTFKGTPSGPYQHPSKTISSTIYTKPESRQLSWTRQGSSGIQHWEEYKHWTPCEQLAIIQQLPDVEKAPLALVQSMSTIQATYQCTWMDLKQIVDLKAGPPF</sequence>
<evidence type="ECO:0000313" key="3">
    <source>
        <dbReference type="Proteomes" id="UP001295444"/>
    </source>
</evidence>
<gene>
    <name evidence="2" type="ORF">PECUL_23A050476</name>
</gene>
<dbReference type="EMBL" id="OW240914">
    <property type="protein sequence ID" value="CAH2275367.1"/>
    <property type="molecule type" value="Genomic_DNA"/>
</dbReference>
<keyword evidence="3" id="KW-1185">Reference proteome</keyword>